<dbReference type="Pfam" id="PF01526">
    <property type="entry name" value="DDE_Tnp_Tn3"/>
    <property type="match status" value="1"/>
</dbReference>
<gene>
    <name evidence="2" type="ORF">BTAR23_AR23_06232</name>
</gene>
<dbReference type="GO" id="GO:0006313">
    <property type="term" value="P:DNA transposition"/>
    <property type="evidence" value="ECO:0007669"/>
    <property type="project" value="InterPro"/>
</dbReference>
<comment type="caution">
    <text evidence="2">The sequence shown here is derived from an EMBL/GenBank/DDBJ whole genome shotgun (WGS) entry which is preliminary data.</text>
</comment>
<proteinExistence type="predicted"/>
<dbReference type="EMBL" id="CAAKHA010000033">
    <property type="protein sequence ID" value="VIJ08184.1"/>
    <property type="molecule type" value="Genomic_DNA"/>
</dbReference>
<dbReference type="AlphaFoldDB" id="A0AAX3HYP9"/>
<organism evidence="2 3">
    <name type="scientific">Bacillus thuringiensis subsp. israelensis</name>
    <dbReference type="NCBI Taxonomy" id="1430"/>
    <lineage>
        <taxon>Bacteria</taxon>
        <taxon>Bacillati</taxon>
        <taxon>Bacillota</taxon>
        <taxon>Bacilli</taxon>
        <taxon>Bacillales</taxon>
        <taxon>Bacillaceae</taxon>
        <taxon>Bacillus</taxon>
        <taxon>Bacillus cereus group</taxon>
    </lineage>
</organism>
<feature type="domain" description="Tn3 transposase DDE" evidence="1">
    <location>
        <begin position="3"/>
        <end position="54"/>
    </location>
</feature>
<evidence type="ECO:0000313" key="2">
    <source>
        <dbReference type="EMBL" id="VIJ08184.1"/>
    </source>
</evidence>
<evidence type="ECO:0000313" key="3">
    <source>
        <dbReference type="Proteomes" id="UP000508034"/>
    </source>
</evidence>
<sequence>MLSLQLIQNCIIYINTLIIQQLLSEKEWENRLEEEDYRALTPMIYSHINPYGEFRLDMDKRMAI</sequence>
<accession>A0AAX3HYP9</accession>
<protein>
    <submittedName>
        <fullName evidence="2">Tn3 transposase DDE domain protein</fullName>
    </submittedName>
</protein>
<dbReference type="GO" id="GO:0004803">
    <property type="term" value="F:transposase activity"/>
    <property type="evidence" value="ECO:0007669"/>
    <property type="project" value="InterPro"/>
</dbReference>
<name>A0AAX3HYP9_BACTI</name>
<dbReference type="InterPro" id="IPR002513">
    <property type="entry name" value="Tn3_Tnp_DDE_dom"/>
</dbReference>
<reference evidence="2 3" key="1">
    <citation type="submission" date="2019-04" db="EMBL/GenBank/DDBJ databases">
        <authorList>
            <person name="Patino-Navarrete R."/>
            <person name="Patino Navarrete R."/>
        </authorList>
    </citation>
    <scope>NUCLEOTIDE SEQUENCE [LARGE SCALE GENOMIC DNA]</scope>
    <source>
        <strain evidence="2">Bacillus thuringiensis strain AR23</strain>
    </source>
</reference>
<evidence type="ECO:0000259" key="1">
    <source>
        <dbReference type="Pfam" id="PF01526"/>
    </source>
</evidence>
<dbReference type="Proteomes" id="UP000508034">
    <property type="component" value="Unassembled WGS sequence"/>
</dbReference>